<sequence>MAPPAGFESNVKKLVCKLNKSIYGLKRAPRAWFDRLKHTFLQFGFKGSKCDPSLFMCMT</sequence>
<reference evidence="2" key="1">
    <citation type="journal article" date="2012" name="Nat. Biotechnol.">
        <title>Draft genome sequence of pigeonpea (Cajanus cajan), an orphan legume crop of resource-poor farmers.</title>
        <authorList>
            <person name="Varshney R.K."/>
            <person name="Chen W."/>
            <person name="Li Y."/>
            <person name="Bharti A.K."/>
            <person name="Saxena R.K."/>
            <person name="Schlueter J.A."/>
            <person name="Donoghue M.T."/>
            <person name="Azam S."/>
            <person name="Fan G."/>
            <person name="Whaley A.M."/>
            <person name="Farmer A.D."/>
            <person name="Sheridan J."/>
            <person name="Iwata A."/>
            <person name="Tuteja R."/>
            <person name="Penmetsa R.V."/>
            <person name="Wu W."/>
            <person name="Upadhyaya H.D."/>
            <person name="Yang S.P."/>
            <person name="Shah T."/>
            <person name="Saxena K.B."/>
            <person name="Michael T."/>
            <person name="McCombie W.R."/>
            <person name="Yang B."/>
            <person name="Zhang G."/>
            <person name="Yang H."/>
            <person name="Wang J."/>
            <person name="Spillane C."/>
            <person name="Cook D.R."/>
            <person name="May G.D."/>
            <person name="Xu X."/>
            <person name="Jackson S.A."/>
        </authorList>
    </citation>
    <scope>NUCLEOTIDE SEQUENCE [LARGE SCALE GENOMIC DNA]</scope>
</reference>
<dbReference type="Pfam" id="PF07727">
    <property type="entry name" value="RVT_2"/>
    <property type="match status" value="1"/>
</dbReference>
<accession>A0A151RFA1</accession>
<protein>
    <recommendedName>
        <fullName evidence="1">Reverse transcriptase Ty1/copia-type domain-containing protein</fullName>
    </recommendedName>
</protein>
<dbReference type="InterPro" id="IPR013103">
    <property type="entry name" value="RVT_2"/>
</dbReference>
<feature type="domain" description="Reverse transcriptase Ty1/copia-type" evidence="1">
    <location>
        <begin position="1"/>
        <end position="55"/>
    </location>
</feature>
<evidence type="ECO:0000313" key="3">
    <source>
        <dbReference type="Proteomes" id="UP000075243"/>
    </source>
</evidence>
<dbReference type="AlphaFoldDB" id="A0A151RFA1"/>
<gene>
    <name evidence="2" type="ORF">KK1_037588</name>
</gene>
<name>A0A151RFA1_CAJCA</name>
<keyword evidence="3" id="KW-1185">Reference proteome</keyword>
<dbReference type="EMBL" id="KQ483797">
    <property type="protein sequence ID" value="KYP41065.1"/>
    <property type="molecule type" value="Genomic_DNA"/>
</dbReference>
<organism evidence="2 3">
    <name type="scientific">Cajanus cajan</name>
    <name type="common">Pigeon pea</name>
    <name type="synonym">Cajanus indicus</name>
    <dbReference type="NCBI Taxonomy" id="3821"/>
    <lineage>
        <taxon>Eukaryota</taxon>
        <taxon>Viridiplantae</taxon>
        <taxon>Streptophyta</taxon>
        <taxon>Embryophyta</taxon>
        <taxon>Tracheophyta</taxon>
        <taxon>Spermatophyta</taxon>
        <taxon>Magnoliopsida</taxon>
        <taxon>eudicotyledons</taxon>
        <taxon>Gunneridae</taxon>
        <taxon>Pentapetalae</taxon>
        <taxon>rosids</taxon>
        <taxon>fabids</taxon>
        <taxon>Fabales</taxon>
        <taxon>Fabaceae</taxon>
        <taxon>Papilionoideae</taxon>
        <taxon>50 kb inversion clade</taxon>
        <taxon>NPAAA clade</taxon>
        <taxon>indigoferoid/millettioid clade</taxon>
        <taxon>Phaseoleae</taxon>
        <taxon>Cajanus</taxon>
    </lineage>
</organism>
<evidence type="ECO:0000313" key="2">
    <source>
        <dbReference type="EMBL" id="KYP41065.1"/>
    </source>
</evidence>
<dbReference type="Proteomes" id="UP000075243">
    <property type="component" value="Unassembled WGS sequence"/>
</dbReference>
<dbReference type="Gramene" id="C.cajan_32918.t">
    <property type="protein sequence ID" value="C.cajan_32918.t.cds1"/>
    <property type="gene ID" value="C.cajan_32918"/>
</dbReference>
<evidence type="ECO:0000259" key="1">
    <source>
        <dbReference type="Pfam" id="PF07727"/>
    </source>
</evidence>
<proteinExistence type="predicted"/>